<evidence type="ECO:0000313" key="17">
    <source>
        <dbReference type="Proteomes" id="UP000198415"/>
    </source>
</evidence>
<organism evidence="16 17">
    <name type="scientific">Actinoplanes regularis</name>
    <dbReference type="NCBI Taxonomy" id="52697"/>
    <lineage>
        <taxon>Bacteria</taxon>
        <taxon>Bacillati</taxon>
        <taxon>Actinomycetota</taxon>
        <taxon>Actinomycetes</taxon>
        <taxon>Micromonosporales</taxon>
        <taxon>Micromonosporaceae</taxon>
        <taxon>Actinoplanes</taxon>
    </lineage>
</organism>
<dbReference type="InterPro" id="IPR002938">
    <property type="entry name" value="FAD-bd"/>
</dbReference>
<dbReference type="RefSeq" id="WP_089294085.1">
    <property type="nucleotide sequence ID" value="NZ_BOMU01000035.1"/>
</dbReference>
<dbReference type="Proteomes" id="UP000198415">
    <property type="component" value="Unassembled WGS sequence"/>
</dbReference>
<keyword evidence="9" id="KW-0560">Oxidoreductase</keyword>
<reference evidence="16 17" key="1">
    <citation type="submission" date="2017-06" db="EMBL/GenBank/DDBJ databases">
        <authorList>
            <person name="Kim H.J."/>
            <person name="Triplett B.A."/>
        </authorList>
    </citation>
    <scope>NUCLEOTIDE SEQUENCE [LARGE SCALE GENOMIC DNA]</scope>
    <source>
        <strain evidence="16 17">DSM 43151</strain>
    </source>
</reference>
<evidence type="ECO:0000313" key="16">
    <source>
        <dbReference type="EMBL" id="SNR78154.1"/>
    </source>
</evidence>
<dbReference type="PANTHER" id="PTHR42784:SF1">
    <property type="entry name" value="PYRANOSE 2-OXIDASE"/>
    <property type="match status" value="1"/>
</dbReference>
<dbReference type="EC" id="1.1.3.10" evidence="5"/>
<evidence type="ECO:0000256" key="5">
    <source>
        <dbReference type="ARBA" id="ARBA00013082"/>
    </source>
</evidence>
<evidence type="ECO:0000256" key="12">
    <source>
        <dbReference type="ARBA" id="ARBA00031330"/>
    </source>
</evidence>
<protein>
    <recommendedName>
        <fullName evidence="6">Pyranose 2-oxidase</fullName>
        <ecNumber evidence="5">1.1.3.10</ecNumber>
    </recommendedName>
    <alternativeName>
        <fullName evidence="11">FAD-oxidoreductase</fullName>
    </alternativeName>
    <alternativeName>
        <fullName evidence="10">Glucose 2-oxidase</fullName>
    </alternativeName>
    <alternativeName>
        <fullName evidence="12">Pyranose:oxygen 2-oxidoreductase</fullName>
    </alternativeName>
</protein>
<name>A0A238Z5R5_9ACTN</name>
<evidence type="ECO:0000256" key="4">
    <source>
        <dbReference type="ARBA" id="ARBA00011881"/>
    </source>
</evidence>
<accession>A0A238Z5R5</accession>
<evidence type="ECO:0000256" key="11">
    <source>
        <dbReference type="ARBA" id="ARBA00031159"/>
    </source>
</evidence>
<evidence type="ECO:0000256" key="9">
    <source>
        <dbReference type="ARBA" id="ARBA00023002"/>
    </source>
</evidence>
<dbReference type="OrthoDB" id="9798604at2"/>
<evidence type="ECO:0000256" key="3">
    <source>
        <dbReference type="ARBA" id="ARBA00010790"/>
    </source>
</evidence>
<dbReference type="PANTHER" id="PTHR42784">
    <property type="entry name" value="PYRANOSE 2-OXIDASE"/>
    <property type="match status" value="1"/>
</dbReference>
<evidence type="ECO:0000256" key="2">
    <source>
        <dbReference type="ARBA" id="ARBA00001974"/>
    </source>
</evidence>
<keyword evidence="17" id="KW-1185">Reference proteome</keyword>
<evidence type="ECO:0000256" key="10">
    <source>
        <dbReference type="ARBA" id="ARBA00030508"/>
    </source>
</evidence>
<comment type="catalytic activity">
    <reaction evidence="1">
        <text>D-glucose + O2 = 2-dehydro-D-glucose + H2O2</text>
        <dbReference type="Rhea" id="RHEA:10552"/>
        <dbReference type="ChEBI" id="CHEBI:4167"/>
        <dbReference type="ChEBI" id="CHEBI:15379"/>
        <dbReference type="ChEBI" id="CHEBI:16240"/>
        <dbReference type="ChEBI" id="CHEBI:16609"/>
        <dbReference type="EC" id="1.1.3.10"/>
    </reaction>
</comment>
<evidence type="ECO:0000256" key="8">
    <source>
        <dbReference type="ARBA" id="ARBA00022827"/>
    </source>
</evidence>
<comment type="cofactor">
    <cofactor evidence="2">
        <name>FAD</name>
        <dbReference type="ChEBI" id="CHEBI:57692"/>
    </cofactor>
</comment>
<dbReference type="SUPFAM" id="SSF51905">
    <property type="entry name" value="FAD/NAD(P)-binding domain"/>
    <property type="match status" value="1"/>
</dbReference>
<dbReference type="AlphaFoldDB" id="A0A238Z5R5"/>
<evidence type="ECO:0000259" key="14">
    <source>
        <dbReference type="Pfam" id="PF01494"/>
    </source>
</evidence>
<dbReference type="InterPro" id="IPR007867">
    <property type="entry name" value="GMC_OxRtase_C"/>
</dbReference>
<gene>
    <name evidence="16" type="ORF">SAMN06264365_105425</name>
</gene>
<dbReference type="EMBL" id="FZNR01000005">
    <property type="protein sequence ID" value="SNR78154.1"/>
    <property type="molecule type" value="Genomic_DNA"/>
</dbReference>
<evidence type="ECO:0000256" key="7">
    <source>
        <dbReference type="ARBA" id="ARBA00022630"/>
    </source>
</evidence>
<dbReference type="InterPro" id="IPR012814">
    <property type="entry name" value="P2OX"/>
</dbReference>
<dbReference type="SUPFAM" id="SSF54373">
    <property type="entry name" value="FAD-linked reductases, C-terminal domain"/>
    <property type="match status" value="1"/>
</dbReference>
<evidence type="ECO:0000256" key="1">
    <source>
        <dbReference type="ARBA" id="ARBA00000827"/>
    </source>
</evidence>
<dbReference type="InterPro" id="IPR051473">
    <property type="entry name" value="P2Ox-like"/>
</dbReference>
<dbReference type="Gene3D" id="3.50.50.60">
    <property type="entry name" value="FAD/NAD(P)-binding domain"/>
    <property type="match status" value="2"/>
</dbReference>
<comment type="subunit">
    <text evidence="4">Homotetramer.</text>
</comment>
<keyword evidence="8" id="KW-0274">FAD</keyword>
<feature type="domain" description="Glucose-methanol-choline oxidoreductase C-terminal" evidence="15">
    <location>
        <begin position="404"/>
        <end position="524"/>
    </location>
</feature>
<comment type="similarity">
    <text evidence="3">Belongs to the GMC oxidoreductase family.</text>
</comment>
<evidence type="ECO:0000259" key="15">
    <source>
        <dbReference type="Pfam" id="PF05199"/>
    </source>
</evidence>
<feature type="region of interest" description="Disordered" evidence="13">
    <location>
        <begin position="339"/>
        <end position="358"/>
    </location>
</feature>
<dbReference type="GO" id="GO:0050233">
    <property type="term" value="F:pyranose oxidase activity"/>
    <property type="evidence" value="ECO:0007669"/>
    <property type="project" value="UniProtKB-EC"/>
</dbReference>
<keyword evidence="7" id="KW-0285">Flavoprotein</keyword>
<proteinExistence type="inferred from homology"/>
<dbReference type="GO" id="GO:0071949">
    <property type="term" value="F:FAD binding"/>
    <property type="evidence" value="ECO:0007669"/>
    <property type="project" value="InterPro"/>
</dbReference>
<evidence type="ECO:0000256" key="13">
    <source>
        <dbReference type="SAM" id="MobiDB-lite"/>
    </source>
</evidence>
<dbReference type="InterPro" id="IPR036188">
    <property type="entry name" value="FAD/NAD-bd_sf"/>
</dbReference>
<dbReference type="Pfam" id="PF01494">
    <property type="entry name" value="FAD_binding_3"/>
    <property type="match status" value="1"/>
</dbReference>
<sequence length="536" mass="59509">MSFETARTDVFIVGSGPVGCTFARELIGAGRRVLMVDAGAALSQRPGEHLKNAYLYQRNLDLFSGVIRGHLNLLSVPPEQRPEVTLDPAAFQIDRKRYRGFVLNNQNPDQDPAVNLGAAAVSYGVGGMATHWTCATPRHHPQIERSPLLPDDEWERLYDAAERLLNTHVGAFEESIRHQLVREVLQGAYPDLPKPYEVQSLPLAVERRQDNPTLVRWSGADTVLGELADQVAGGADGALDLRPEHLCKRLVPTADGSRIAYAEVLDLRQSRTLRIEAEHFVVAANAYLTPQLLYASGIRPPALGRYMTEQPIAFCQIVLRQELVDGIVDDPRFAERVRTHRGSELHDPVPIPADDPEPNVWIPVSPDRPWHCQIHRDAFHYGDLAPNVDTRLIVDLRWFGIVEPNPDNRIAFSDRHTDTHDMPQPTFTFTLSPQDRDRQHAMMGDMLRAATALGGFLPGSEPCFVEPGLGLHVCGTTRMGDDPETSVVDIDSRVWDIDNLYLGGNNLIPRGTASNPTLTSVALAIRAARRLIGREK</sequence>
<dbReference type="Pfam" id="PF05199">
    <property type="entry name" value="GMC_oxred_C"/>
    <property type="match status" value="1"/>
</dbReference>
<feature type="domain" description="FAD-binding" evidence="14">
    <location>
        <begin position="7"/>
        <end position="64"/>
    </location>
</feature>
<evidence type="ECO:0000256" key="6">
    <source>
        <dbReference type="ARBA" id="ARBA00016408"/>
    </source>
</evidence>
<dbReference type="NCBIfam" id="TIGR02462">
    <property type="entry name" value="pyranose_ox"/>
    <property type="match status" value="1"/>
</dbReference>